<dbReference type="EMBL" id="JAODUO010000738">
    <property type="protein sequence ID" value="KAK2175290.1"/>
    <property type="molecule type" value="Genomic_DNA"/>
</dbReference>
<reference evidence="2" key="1">
    <citation type="journal article" date="2023" name="Mol. Biol. Evol.">
        <title>Third-Generation Sequencing Reveals the Adaptive Role of the Epigenome in Three Deep-Sea Polychaetes.</title>
        <authorList>
            <person name="Perez M."/>
            <person name="Aroh O."/>
            <person name="Sun Y."/>
            <person name="Lan Y."/>
            <person name="Juniper S.K."/>
            <person name="Young C.R."/>
            <person name="Angers B."/>
            <person name="Qian P.Y."/>
        </authorList>
    </citation>
    <scope>NUCLEOTIDE SEQUENCE</scope>
    <source>
        <strain evidence="2">R07B-5</strain>
    </source>
</reference>
<dbReference type="PANTHER" id="PTHR47510">
    <property type="entry name" value="REVERSE TRANSCRIPTASE DOMAIN-CONTAINING PROTEIN"/>
    <property type="match status" value="1"/>
</dbReference>
<gene>
    <name evidence="2" type="ORF">NP493_736g01002</name>
</gene>
<evidence type="ECO:0000256" key="1">
    <source>
        <dbReference type="SAM" id="MobiDB-lite"/>
    </source>
</evidence>
<organism evidence="2 3">
    <name type="scientific">Ridgeia piscesae</name>
    <name type="common">Tubeworm</name>
    <dbReference type="NCBI Taxonomy" id="27915"/>
    <lineage>
        <taxon>Eukaryota</taxon>
        <taxon>Metazoa</taxon>
        <taxon>Spiralia</taxon>
        <taxon>Lophotrochozoa</taxon>
        <taxon>Annelida</taxon>
        <taxon>Polychaeta</taxon>
        <taxon>Sedentaria</taxon>
        <taxon>Canalipalpata</taxon>
        <taxon>Sabellida</taxon>
        <taxon>Siboglinidae</taxon>
        <taxon>Ridgeia</taxon>
    </lineage>
</organism>
<evidence type="ECO:0000313" key="3">
    <source>
        <dbReference type="Proteomes" id="UP001209878"/>
    </source>
</evidence>
<evidence type="ECO:0000313" key="2">
    <source>
        <dbReference type="EMBL" id="KAK2175290.1"/>
    </source>
</evidence>
<sequence>MKMKEACNEVKFVDNDANFTFRNGAADDAAFQRDGLHLSESGVGRLLLNLSLPEQPPKHNKRQHHQQHRHVSNATNHDRLPNARVAPDGKWTVVKRRTRQSMGKCAKCGETNHVTATIKVMPKKTPRKFSCILVACLCYTPKMEYLKIRDHLITNIDIVMRKHPECGVINQLRDNFMKTHYRFVQVVNVVSRGQEIVDKIWTNMEEVPVTISELGSSDHNMVLLKPKAKNSVDTGCVTRLTVRCMGPKEKATFNMALSAIKWEPLFRLDSCADQYSLLSNDYLQPGGNMLSY</sequence>
<dbReference type="Proteomes" id="UP001209878">
    <property type="component" value="Unassembled WGS sequence"/>
</dbReference>
<comment type="caution">
    <text evidence="2">The sequence shown here is derived from an EMBL/GenBank/DDBJ whole genome shotgun (WGS) entry which is preliminary data.</text>
</comment>
<name>A0AAD9KR42_RIDPI</name>
<proteinExistence type="predicted"/>
<dbReference type="PANTHER" id="PTHR47510:SF3">
    <property type="entry name" value="ENDO_EXONUCLEASE_PHOSPHATASE DOMAIN-CONTAINING PROTEIN"/>
    <property type="match status" value="1"/>
</dbReference>
<accession>A0AAD9KR42</accession>
<protein>
    <submittedName>
        <fullName evidence="2">Uncharacterized protein</fullName>
    </submittedName>
</protein>
<dbReference type="AlphaFoldDB" id="A0AAD9KR42"/>
<keyword evidence="3" id="KW-1185">Reference proteome</keyword>
<feature type="region of interest" description="Disordered" evidence="1">
    <location>
        <begin position="52"/>
        <end position="84"/>
    </location>
</feature>
<feature type="compositionally biased region" description="Basic residues" evidence="1">
    <location>
        <begin position="58"/>
        <end position="71"/>
    </location>
</feature>